<organism evidence="3 4">
    <name type="scientific">Moraxella lacunata</name>
    <dbReference type="NCBI Taxonomy" id="477"/>
    <lineage>
        <taxon>Bacteria</taxon>
        <taxon>Pseudomonadati</taxon>
        <taxon>Pseudomonadota</taxon>
        <taxon>Gammaproteobacteria</taxon>
        <taxon>Moraxellales</taxon>
        <taxon>Moraxellaceae</taxon>
        <taxon>Moraxella</taxon>
    </lineage>
</organism>
<name>A0A378QHJ0_MORLA</name>
<gene>
    <name evidence="3" type="ORF">NCTC7911_01700</name>
</gene>
<dbReference type="AlphaFoldDB" id="A0A378QHJ0"/>
<feature type="signal peptide" evidence="2">
    <location>
        <begin position="1"/>
        <end position="43"/>
    </location>
</feature>
<sequence>MLKQSSHHLTNHHLTNHQTPKRPSRTLLCLAVAVALSTQLAYADESQGDEPTVVLAEETIYIDRPSIGTQMTVGRDKLKHRSATLGNALAGELGIHSNPFVVGRVSLSFVDRTGCESRFYKTARTSLICLPCRLTM</sequence>
<evidence type="ECO:0000256" key="1">
    <source>
        <dbReference type="SAM" id="MobiDB-lite"/>
    </source>
</evidence>
<dbReference type="GeneID" id="302271744"/>
<dbReference type="EMBL" id="UGQC01000001">
    <property type="protein sequence ID" value="STZ00305.1"/>
    <property type="molecule type" value="Genomic_DNA"/>
</dbReference>
<evidence type="ECO:0000256" key="2">
    <source>
        <dbReference type="SAM" id="SignalP"/>
    </source>
</evidence>
<protein>
    <submittedName>
        <fullName evidence="3">Uncharacterized protein</fullName>
    </submittedName>
</protein>
<reference evidence="3 4" key="1">
    <citation type="submission" date="2018-06" db="EMBL/GenBank/DDBJ databases">
        <authorList>
            <consortium name="Pathogen Informatics"/>
            <person name="Doyle S."/>
        </authorList>
    </citation>
    <scope>NUCLEOTIDE SEQUENCE [LARGE SCALE GENOMIC DNA]</scope>
    <source>
        <strain evidence="3 4">NCTC7911</strain>
    </source>
</reference>
<evidence type="ECO:0000313" key="4">
    <source>
        <dbReference type="Proteomes" id="UP000254107"/>
    </source>
</evidence>
<proteinExistence type="predicted"/>
<dbReference type="Proteomes" id="UP000254107">
    <property type="component" value="Unassembled WGS sequence"/>
</dbReference>
<keyword evidence="2" id="KW-0732">Signal</keyword>
<dbReference type="RefSeq" id="WP_062500654.1">
    <property type="nucleotide sequence ID" value="NZ_JBPAGO010000002.1"/>
</dbReference>
<feature type="chain" id="PRO_5017003330" evidence="2">
    <location>
        <begin position="44"/>
        <end position="136"/>
    </location>
</feature>
<evidence type="ECO:0000313" key="3">
    <source>
        <dbReference type="EMBL" id="STZ00305.1"/>
    </source>
</evidence>
<feature type="region of interest" description="Disordered" evidence="1">
    <location>
        <begin position="1"/>
        <end position="21"/>
    </location>
</feature>
<keyword evidence="4" id="KW-1185">Reference proteome</keyword>
<accession>A0A378QHJ0</accession>